<dbReference type="Proteomes" id="UP001085076">
    <property type="component" value="Miscellaneous, Linkage group lg04"/>
</dbReference>
<reference evidence="2" key="1">
    <citation type="submission" date="2021-03" db="EMBL/GenBank/DDBJ databases">
        <authorList>
            <person name="Li Z."/>
            <person name="Yang C."/>
        </authorList>
    </citation>
    <scope>NUCLEOTIDE SEQUENCE</scope>
    <source>
        <strain evidence="2">Dzin_1.0</strain>
        <tissue evidence="2">Leaf</tissue>
    </source>
</reference>
<feature type="region of interest" description="Disordered" evidence="1">
    <location>
        <begin position="284"/>
        <end position="317"/>
    </location>
</feature>
<evidence type="ECO:0000313" key="3">
    <source>
        <dbReference type="Proteomes" id="UP001085076"/>
    </source>
</evidence>
<dbReference type="AlphaFoldDB" id="A0A9D5HF63"/>
<gene>
    <name evidence="2" type="ORF">J5N97_015963</name>
</gene>
<dbReference type="EMBL" id="JAGGNH010000004">
    <property type="protein sequence ID" value="KAJ0973998.1"/>
    <property type="molecule type" value="Genomic_DNA"/>
</dbReference>
<feature type="compositionally biased region" description="Polar residues" evidence="1">
    <location>
        <begin position="1"/>
        <end position="26"/>
    </location>
</feature>
<name>A0A9D5HF63_9LILI</name>
<proteinExistence type="predicted"/>
<evidence type="ECO:0000256" key="1">
    <source>
        <dbReference type="SAM" id="MobiDB-lite"/>
    </source>
</evidence>
<sequence length="317" mass="34829">MTSDAGSTHWNTANPDTNAGEPTNMQADGGEGKSGILGRWTVVQRYGSKRNTPPQPRRSFGENPGWKTKPSRFEGLQTLTEEMTDMTAEAQEHAPNGRAAGNVETGHVSPRGMPRETGRGGRGLGSRGGMIGRGSRDSQPGQGNHSEWARWEARNTQVDRQVSVRPTHRGRGGHLSLESSRILSASARVSYGSQMGDQTISEMETPPLLLMSSVDRMDFDLRNEPHNPLALVSCSNKPHYEMVEKITGLLGDEGRLHQRVEGNIEMEEPLDPGEEMGMEEILETRQELSGKRTSTEHFHIPKKGRLEQGGTQQNPTC</sequence>
<accession>A0A9D5HF63</accession>
<feature type="compositionally biased region" description="Gly residues" evidence="1">
    <location>
        <begin position="120"/>
        <end position="132"/>
    </location>
</feature>
<feature type="region of interest" description="Disordered" evidence="1">
    <location>
        <begin position="1"/>
        <end position="71"/>
    </location>
</feature>
<feature type="compositionally biased region" description="Basic and acidic residues" evidence="1">
    <location>
        <begin position="284"/>
        <end position="299"/>
    </location>
</feature>
<feature type="region of interest" description="Disordered" evidence="1">
    <location>
        <begin position="90"/>
        <end position="154"/>
    </location>
</feature>
<keyword evidence="3" id="KW-1185">Reference proteome</keyword>
<protein>
    <submittedName>
        <fullName evidence="2">Uncharacterized protein</fullName>
    </submittedName>
</protein>
<organism evidence="2 3">
    <name type="scientific">Dioscorea zingiberensis</name>
    <dbReference type="NCBI Taxonomy" id="325984"/>
    <lineage>
        <taxon>Eukaryota</taxon>
        <taxon>Viridiplantae</taxon>
        <taxon>Streptophyta</taxon>
        <taxon>Embryophyta</taxon>
        <taxon>Tracheophyta</taxon>
        <taxon>Spermatophyta</taxon>
        <taxon>Magnoliopsida</taxon>
        <taxon>Liliopsida</taxon>
        <taxon>Dioscoreales</taxon>
        <taxon>Dioscoreaceae</taxon>
        <taxon>Dioscorea</taxon>
    </lineage>
</organism>
<comment type="caution">
    <text evidence="2">The sequence shown here is derived from an EMBL/GenBank/DDBJ whole genome shotgun (WGS) entry which is preliminary data.</text>
</comment>
<reference evidence="2" key="2">
    <citation type="journal article" date="2022" name="Hortic Res">
        <title>The genome of Dioscorea zingiberensis sheds light on the biosynthesis, origin and evolution of the medicinally important diosgenin saponins.</title>
        <authorList>
            <person name="Li Y."/>
            <person name="Tan C."/>
            <person name="Li Z."/>
            <person name="Guo J."/>
            <person name="Li S."/>
            <person name="Chen X."/>
            <person name="Wang C."/>
            <person name="Dai X."/>
            <person name="Yang H."/>
            <person name="Song W."/>
            <person name="Hou L."/>
            <person name="Xu J."/>
            <person name="Tong Z."/>
            <person name="Xu A."/>
            <person name="Yuan X."/>
            <person name="Wang W."/>
            <person name="Yang Q."/>
            <person name="Chen L."/>
            <person name="Sun Z."/>
            <person name="Wang K."/>
            <person name="Pan B."/>
            <person name="Chen J."/>
            <person name="Bao Y."/>
            <person name="Liu F."/>
            <person name="Qi X."/>
            <person name="Gang D.R."/>
            <person name="Wen J."/>
            <person name="Li J."/>
        </authorList>
    </citation>
    <scope>NUCLEOTIDE SEQUENCE</scope>
    <source>
        <strain evidence="2">Dzin_1.0</strain>
    </source>
</reference>
<evidence type="ECO:0000313" key="2">
    <source>
        <dbReference type="EMBL" id="KAJ0973998.1"/>
    </source>
</evidence>